<dbReference type="PATRIC" id="fig|1125725.3.peg.608"/>
<organism evidence="1 2">
    <name type="scientific">Treponema socranskii subsp. socranskii VPI DR56BR1116 = ATCC 35536</name>
    <dbReference type="NCBI Taxonomy" id="1125725"/>
    <lineage>
        <taxon>Bacteria</taxon>
        <taxon>Pseudomonadati</taxon>
        <taxon>Spirochaetota</taxon>
        <taxon>Spirochaetia</taxon>
        <taxon>Spirochaetales</taxon>
        <taxon>Treponemataceae</taxon>
        <taxon>Treponema</taxon>
    </lineage>
</organism>
<name>U1GTP6_TRESO</name>
<dbReference type="STRING" id="1125725.HMPREF1325_2163"/>
<reference evidence="1 2" key="1">
    <citation type="submission" date="2013-08" db="EMBL/GenBank/DDBJ databases">
        <authorList>
            <person name="Durkin A.S."/>
            <person name="Haft D.R."/>
            <person name="McCorrison J."/>
            <person name="Torralba M."/>
            <person name="Gillis M."/>
            <person name="Haft D.H."/>
            <person name="Methe B."/>
            <person name="Sutton G."/>
            <person name="Nelson K.E."/>
        </authorList>
    </citation>
    <scope>NUCLEOTIDE SEQUENCE [LARGE SCALE GENOMIC DNA]</scope>
    <source>
        <strain evidence="1 2">VPI DR56BR1116</strain>
    </source>
</reference>
<protein>
    <submittedName>
        <fullName evidence="1">Uncharacterized protein</fullName>
    </submittedName>
</protein>
<accession>U1GTP6</accession>
<gene>
    <name evidence="1" type="ORF">HMPREF1325_2163</name>
</gene>
<dbReference type="EMBL" id="AUZJ01000013">
    <property type="protein sequence ID" value="ERF61310.1"/>
    <property type="molecule type" value="Genomic_DNA"/>
</dbReference>
<evidence type="ECO:0000313" key="2">
    <source>
        <dbReference type="Proteomes" id="UP000016412"/>
    </source>
</evidence>
<proteinExistence type="predicted"/>
<dbReference type="AlphaFoldDB" id="U1GTP6"/>
<evidence type="ECO:0000313" key="1">
    <source>
        <dbReference type="EMBL" id="ERF61310.1"/>
    </source>
</evidence>
<comment type="caution">
    <text evidence="1">The sequence shown here is derived from an EMBL/GenBank/DDBJ whole genome shotgun (WGS) entry which is preliminary data.</text>
</comment>
<sequence length="46" mass="5535">MFAENVYTYHFNKNRMCTITPYFANSIIERVRSRARLKTFSEIDIS</sequence>
<dbReference type="Proteomes" id="UP000016412">
    <property type="component" value="Unassembled WGS sequence"/>
</dbReference>